<evidence type="ECO:0000313" key="11">
    <source>
        <dbReference type="Proteomes" id="UP001153069"/>
    </source>
</evidence>
<feature type="transmembrane region" description="Helical" evidence="8">
    <location>
        <begin position="526"/>
        <end position="544"/>
    </location>
</feature>
<dbReference type="InterPro" id="IPR017871">
    <property type="entry name" value="ABC_transporter-like_CS"/>
</dbReference>
<evidence type="ECO:0000313" key="10">
    <source>
        <dbReference type="EMBL" id="CAB9496630.1"/>
    </source>
</evidence>
<sequence length="940" mass="103704">MTTESQQHQPTTMRVVESEPLPCSLANNTSSGLLWQKISVTALKKTGETDTTVLHGVTGMAERGRLTCIVGGSGAGKTSLIKVLAGRIRASKDLVLEGQVFLDGKKVDPGVLASSFGGAKKHLGYVPQQDTHIKTITPREAIRFSAKLRLSKHATEKEIDDLVQNTLKELRLSTVADRYGSNLSGGEMRRLSLGVELATKPSIMLLDEVTSGLDSHSAAVVMEICRVVAREQQVAMLLSVHQPNSEVFEKMDTCILMHNGRFMYQGEASGMMDYMTSKGLPPPVGYNAPDWAIKVAQTNSFQDLCNKHGFFDAVEESKFFLLDNDSHDTMGSSSNDEDPCASVAAGTDKASHSFQRVSLLTETKEIMRRDFRNLWRDHEALKLRILTVVVISGLLAICFWQIGSDSLYSASAFSYHVGSIFLLSTATFVPLLMVITDSIEQRQVFVREHSAGYYRALPNAITKILLDAVILAVFTITILLISFWSLDMTGSFTALTCALFLGSMVANALGHFFVTIPENAALVMDLVPLVLTPQTLFCGFIIAVDALPKWIRWFSWLQPLTYLYRILLKNEFSSCLEHTPEETLLLNCARAAREVLHTNGVVDLAGLYDDNTVLSVPTVGVFVGNDAIQEYVRYFSVQGDSGPDFLLWDTCSTEGTQIIELQEVGEGYCEITLAHAVYSLVNPKLRSSPEKIANSMVFGDRFRLEYGEDGKDAHMASRNVYFPPQFSTIIGGTVDDSIMRSHVCVAMEDYCPSVFEQNGFETPSDCTEALAPIPVVTRSHQGIDTIDGNSLGCRHVHSTLAKHDPSTHCPHMSLLPMEDPAGKVKCQDSYNFTYEEFFTPEDFALFDLVATRNGLDESHMHLFRVEESPPPEVTCVQSVVSSDDVVSSFGLPSDHFCSSYLETQKATDESAITGYWLALLGMWCVFRGLSIWSLKHKGTL</sequence>
<dbReference type="InterPro" id="IPR003439">
    <property type="entry name" value="ABC_transporter-like_ATP-bd"/>
</dbReference>
<feature type="transmembrane region" description="Helical" evidence="8">
    <location>
        <begin position="492"/>
        <end position="514"/>
    </location>
</feature>
<dbReference type="GO" id="GO:0016020">
    <property type="term" value="C:membrane"/>
    <property type="evidence" value="ECO:0007669"/>
    <property type="project" value="UniProtKB-SubCell"/>
</dbReference>
<dbReference type="OrthoDB" id="190880at2759"/>
<evidence type="ECO:0000256" key="3">
    <source>
        <dbReference type="ARBA" id="ARBA00022692"/>
    </source>
</evidence>
<keyword evidence="4" id="KW-0547">Nucleotide-binding</keyword>
<feature type="domain" description="ABC transporter" evidence="9">
    <location>
        <begin position="38"/>
        <end position="284"/>
    </location>
</feature>
<evidence type="ECO:0000256" key="5">
    <source>
        <dbReference type="ARBA" id="ARBA00022840"/>
    </source>
</evidence>
<dbReference type="SUPFAM" id="SSF52540">
    <property type="entry name" value="P-loop containing nucleoside triphosphate hydrolases"/>
    <property type="match status" value="1"/>
</dbReference>
<dbReference type="PANTHER" id="PTHR48041:SF139">
    <property type="entry name" value="PROTEIN SCARLET"/>
    <property type="match status" value="1"/>
</dbReference>
<evidence type="ECO:0000256" key="7">
    <source>
        <dbReference type="ARBA" id="ARBA00023136"/>
    </source>
</evidence>
<feature type="transmembrane region" description="Helical" evidence="8">
    <location>
        <begin position="464"/>
        <end position="486"/>
    </location>
</feature>
<dbReference type="InterPro" id="IPR050352">
    <property type="entry name" value="ABCG_transporters"/>
</dbReference>
<evidence type="ECO:0000256" key="4">
    <source>
        <dbReference type="ARBA" id="ARBA00022741"/>
    </source>
</evidence>
<reference evidence="10" key="1">
    <citation type="submission" date="2020-06" db="EMBL/GenBank/DDBJ databases">
        <authorList>
            <consortium name="Plant Systems Biology data submission"/>
        </authorList>
    </citation>
    <scope>NUCLEOTIDE SEQUENCE</scope>
    <source>
        <strain evidence="10">D6</strain>
    </source>
</reference>
<dbReference type="PROSITE" id="PS00211">
    <property type="entry name" value="ABC_TRANSPORTER_1"/>
    <property type="match status" value="1"/>
</dbReference>
<evidence type="ECO:0000256" key="2">
    <source>
        <dbReference type="ARBA" id="ARBA00022448"/>
    </source>
</evidence>
<protein>
    <submittedName>
        <fullName evidence="10">White-brown complex homolog protein 30</fullName>
    </submittedName>
</protein>
<accession>A0A9N8H2D7</accession>
<feature type="transmembrane region" description="Helical" evidence="8">
    <location>
        <begin position="415"/>
        <end position="435"/>
    </location>
</feature>
<evidence type="ECO:0000259" key="9">
    <source>
        <dbReference type="PROSITE" id="PS50893"/>
    </source>
</evidence>
<keyword evidence="5" id="KW-0067">ATP-binding</keyword>
<evidence type="ECO:0000256" key="6">
    <source>
        <dbReference type="ARBA" id="ARBA00022989"/>
    </source>
</evidence>
<dbReference type="InterPro" id="IPR027417">
    <property type="entry name" value="P-loop_NTPase"/>
</dbReference>
<dbReference type="AlphaFoldDB" id="A0A9N8H2D7"/>
<organism evidence="10 11">
    <name type="scientific">Seminavis robusta</name>
    <dbReference type="NCBI Taxonomy" id="568900"/>
    <lineage>
        <taxon>Eukaryota</taxon>
        <taxon>Sar</taxon>
        <taxon>Stramenopiles</taxon>
        <taxon>Ochrophyta</taxon>
        <taxon>Bacillariophyta</taxon>
        <taxon>Bacillariophyceae</taxon>
        <taxon>Bacillariophycidae</taxon>
        <taxon>Naviculales</taxon>
        <taxon>Naviculaceae</taxon>
        <taxon>Seminavis</taxon>
    </lineage>
</organism>
<dbReference type="PANTHER" id="PTHR48041">
    <property type="entry name" value="ABC TRANSPORTER G FAMILY MEMBER 28"/>
    <property type="match status" value="1"/>
</dbReference>
<dbReference type="Proteomes" id="UP001153069">
    <property type="component" value="Unassembled WGS sequence"/>
</dbReference>
<keyword evidence="11" id="KW-1185">Reference proteome</keyword>
<dbReference type="Pfam" id="PF01061">
    <property type="entry name" value="ABC2_membrane"/>
    <property type="match status" value="1"/>
</dbReference>
<evidence type="ECO:0000256" key="8">
    <source>
        <dbReference type="SAM" id="Phobius"/>
    </source>
</evidence>
<keyword evidence="3 8" id="KW-0812">Transmembrane</keyword>
<dbReference type="EMBL" id="CAICTM010000007">
    <property type="protein sequence ID" value="CAB9496630.1"/>
    <property type="molecule type" value="Genomic_DNA"/>
</dbReference>
<dbReference type="InterPro" id="IPR013525">
    <property type="entry name" value="ABC2_TM"/>
</dbReference>
<dbReference type="Pfam" id="PF00005">
    <property type="entry name" value="ABC_tran"/>
    <property type="match status" value="1"/>
</dbReference>
<evidence type="ECO:0000256" key="1">
    <source>
        <dbReference type="ARBA" id="ARBA00004141"/>
    </source>
</evidence>
<dbReference type="PROSITE" id="PS50893">
    <property type="entry name" value="ABC_TRANSPORTER_2"/>
    <property type="match status" value="1"/>
</dbReference>
<dbReference type="GO" id="GO:0005524">
    <property type="term" value="F:ATP binding"/>
    <property type="evidence" value="ECO:0007669"/>
    <property type="project" value="UniProtKB-KW"/>
</dbReference>
<keyword evidence="6 8" id="KW-1133">Transmembrane helix</keyword>
<dbReference type="InterPro" id="IPR003593">
    <property type="entry name" value="AAA+_ATPase"/>
</dbReference>
<name>A0A9N8H2D7_9STRA</name>
<dbReference type="SMART" id="SM00382">
    <property type="entry name" value="AAA"/>
    <property type="match status" value="1"/>
</dbReference>
<comment type="subcellular location">
    <subcellularLocation>
        <location evidence="1">Membrane</location>
        <topology evidence="1">Multi-pass membrane protein</topology>
    </subcellularLocation>
</comment>
<proteinExistence type="predicted"/>
<dbReference type="GO" id="GO:0016887">
    <property type="term" value="F:ATP hydrolysis activity"/>
    <property type="evidence" value="ECO:0007669"/>
    <property type="project" value="InterPro"/>
</dbReference>
<feature type="transmembrane region" description="Helical" evidence="8">
    <location>
        <begin position="383"/>
        <end position="403"/>
    </location>
</feature>
<keyword evidence="7 8" id="KW-0472">Membrane</keyword>
<gene>
    <name evidence="10" type="ORF">SEMRO_7_G006000.1</name>
</gene>
<comment type="caution">
    <text evidence="10">The sequence shown here is derived from an EMBL/GenBank/DDBJ whole genome shotgun (WGS) entry which is preliminary data.</text>
</comment>
<keyword evidence="2" id="KW-0813">Transport</keyword>
<dbReference type="GO" id="GO:0140359">
    <property type="term" value="F:ABC-type transporter activity"/>
    <property type="evidence" value="ECO:0007669"/>
    <property type="project" value="InterPro"/>
</dbReference>
<dbReference type="Gene3D" id="3.40.50.300">
    <property type="entry name" value="P-loop containing nucleotide triphosphate hydrolases"/>
    <property type="match status" value="1"/>
</dbReference>